<dbReference type="EMBL" id="KZ358935">
    <property type="protein sequence ID" value="PIO59066.1"/>
    <property type="molecule type" value="Genomic_DNA"/>
</dbReference>
<gene>
    <name evidence="1" type="ORF">TELCIR_19483</name>
</gene>
<evidence type="ECO:0000313" key="1">
    <source>
        <dbReference type="EMBL" id="PIO59066.1"/>
    </source>
</evidence>
<dbReference type="Proteomes" id="UP000230423">
    <property type="component" value="Unassembled WGS sequence"/>
</dbReference>
<name>A0A2G9TM71_TELCI</name>
<dbReference type="OrthoDB" id="9975373at2759"/>
<proteinExistence type="predicted"/>
<sequence length="104" mass="12167">MELFKRRIRAGVLQHIKEHAPELYEALRRDICTMRLFTLLEDNPEIEKRLELEDNWKLEQMVADFPNVADFIGGVVPQEITVVVDEGAVDKAKTRKRKHSPDRL</sequence>
<organism evidence="1 2">
    <name type="scientific">Teladorsagia circumcincta</name>
    <name type="common">Brown stomach worm</name>
    <name type="synonym">Ostertagia circumcincta</name>
    <dbReference type="NCBI Taxonomy" id="45464"/>
    <lineage>
        <taxon>Eukaryota</taxon>
        <taxon>Metazoa</taxon>
        <taxon>Ecdysozoa</taxon>
        <taxon>Nematoda</taxon>
        <taxon>Chromadorea</taxon>
        <taxon>Rhabditida</taxon>
        <taxon>Rhabditina</taxon>
        <taxon>Rhabditomorpha</taxon>
        <taxon>Strongyloidea</taxon>
        <taxon>Trichostrongylidae</taxon>
        <taxon>Teladorsagia</taxon>
    </lineage>
</organism>
<evidence type="ECO:0000313" key="2">
    <source>
        <dbReference type="Proteomes" id="UP000230423"/>
    </source>
</evidence>
<accession>A0A2G9TM71</accession>
<keyword evidence="2" id="KW-1185">Reference proteome</keyword>
<dbReference type="AlphaFoldDB" id="A0A2G9TM71"/>
<protein>
    <submittedName>
        <fullName evidence="1">Uncharacterized protein</fullName>
    </submittedName>
</protein>
<reference evidence="1 2" key="1">
    <citation type="submission" date="2015-09" db="EMBL/GenBank/DDBJ databases">
        <title>Draft genome of the parasitic nematode Teladorsagia circumcincta isolate WARC Sus (inbred).</title>
        <authorList>
            <person name="Mitreva M."/>
        </authorList>
    </citation>
    <scope>NUCLEOTIDE SEQUENCE [LARGE SCALE GENOMIC DNA]</scope>
    <source>
        <strain evidence="1 2">S</strain>
    </source>
</reference>